<reference evidence="1 2" key="1">
    <citation type="submission" date="2024-01" db="EMBL/GenBank/DDBJ databases">
        <title>The genomes of 5 underutilized Papilionoideae crops provide insights into root nodulation and disease resistanc.</title>
        <authorList>
            <person name="Jiang F."/>
        </authorList>
    </citation>
    <scope>NUCLEOTIDE SEQUENCE [LARGE SCALE GENOMIC DNA]</scope>
    <source>
        <strain evidence="1">LVBAO_FW01</strain>
        <tissue evidence="1">Leaves</tissue>
    </source>
</reference>
<dbReference type="Proteomes" id="UP001367508">
    <property type="component" value="Unassembled WGS sequence"/>
</dbReference>
<protein>
    <submittedName>
        <fullName evidence="1">Uncharacterized protein</fullName>
    </submittedName>
</protein>
<sequence>MKEGLAFGETFLKRGWPLALLKRALESSEKKKSNLQLRLHAPLTPDLWELLGLRIPSHISCCRSRGMLWFRLKATSRGHLSNAVTAYQLQGTGTSKTKKSDQKTDDLLPNSIVWKVQERRVIRLDRPRTGQYGECIACQSVVIGTCGNAWILTQRAGLKTQPLNKSHKGLVSSHLASWSLHGLHQVDGPHCLPGISQMFLKDI</sequence>
<proteinExistence type="predicted"/>
<evidence type="ECO:0000313" key="1">
    <source>
        <dbReference type="EMBL" id="KAK7361258.1"/>
    </source>
</evidence>
<gene>
    <name evidence="1" type="ORF">VNO77_03307</name>
</gene>
<organism evidence="1 2">
    <name type="scientific">Canavalia gladiata</name>
    <name type="common">Sword bean</name>
    <name type="synonym">Dolichos gladiatus</name>
    <dbReference type="NCBI Taxonomy" id="3824"/>
    <lineage>
        <taxon>Eukaryota</taxon>
        <taxon>Viridiplantae</taxon>
        <taxon>Streptophyta</taxon>
        <taxon>Embryophyta</taxon>
        <taxon>Tracheophyta</taxon>
        <taxon>Spermatophyta</taxon>
        <taxon>Magnoliopsida</taxon>
        <taxon>eudicotyledons</taxon>
        <taxon>Gunneridae</taxon>
        <taxon>Pentapetalae</taxon>
        <taxon>rosids</taxon>
        <taxon>fabids</taxon>
        <taxon>Fabales</taxon>
        <taxon>Fabaceae</taxon>
        <taxon>Papilionoideae</taxon>
        <taxon>50 kb inversion clade</taxon>
        <taxon>NPAAA clade</taxon>
        <taxon>indigoferoid/millettioid clade</taxon>
        <taxon>Phaseoleae</taxon>
        <taxon>Canavalia</taxon>
    </lineage>
</organism>
<dbReference type="EMBL" id="JAYMYQ010000001">
    <property type="protein sequence ID" value="KAK7361258.1"/>
    <property type="molecule type" value="Genomic_DNA"/>
</dbReference>
<keyword evidence="2" id="KW-1185">Reference proteome</keyword>
<accession>A0AAN9MZF7</accession>
<comment type="caution">
    <text evidence="1">The sequence shown here is derived from an EMBL/GenBank/DDBJ whole genome shotgun (WGS) entry which is preliminary data.</text>
</comment>
<dbReference type="AlphaFoldDB" id="A0AAN9MZF7"/>
<name>A0AAN9MZF7_CANGL</name>
<evidence type="ECO:0000313" key="2">
    <source>
        <dbReference type="Proteomes" id="UP001367508"/>
    </source>
</evidence>